<dbReference type="EMBL" id="NBNE01011873">
    <property type="protein sequence ID" value="OWY96267.1"/>
    <property type="molecule type" value="Genomic_DNA"/>
</dbReference>
<dbReference type="AlphaFoldDB" id="A0A225UTE3"/>
<proteinExistence type="predicted"/>
<comment type="caution">
    <text evidence="1">The sequence shown here is derived from an EMBL/GenBank/DDBJ whole genome shotgun (WGS) entry which is preliminary data.</text>
</comment>
<keyword evidence="2" id="KW-1185">Reference proteome</keyword>
<accession>A0A225UTE3</accession>
<reference evidence="2" key="1">
    <citation type="submission" date="2017-03" db="EMBL/GenBank/DDBJ databases">
        <title>Phytopthora megakarya and P. palmivora, two closely related causual agents of cacao black pod achieved similar genome size and gene model numbers by different mechanisms.</title>
        <authorList>
            <person name="Ali S."/>
            <person name="Shao J."/>
            <person name="Larry D.J."/>
            <person name="Kronmiller B."/>
            <person name="Shen D."/>
            <person name="Strem M.D."/>
            <person name="Melnick R.L."/>
            <person name="Guiltinan M.J."/>
            <person name="Tyler B.M."/>
            <person name="Meinhardt L.W."/>
            <person name="Bailey B.A."/>
        </authorList>
    </citation>
    <scope>NUCLEOTIDE SEQUENCE [LARGE SCALE GENOMIC DNA]</scope>
    <source>
        <strain evidence="2">zdho120</strain>
    </source>
</reference>
<gene>
    <name evidence="1" type="ORF">PHMEG_00033510</name>
</gene>
<sequence length="182" mass="20722">MSPNGLSNIIKNIRRRRQARYYKLYTLFADRHGWSLRRYDPLCELLIQTMSVRKVLRVDTSAKLCKKLKVWDGSDNEIIVGRRLTKSENNEKTGALLGNLIPTLKTNGDGCIYLVSDNANCVRGMVQATFDGGVQVKQDSFHVMMRIKERIASKAKKSGSHGCNLYCAYKAPSTRRQVRTQH</sequence>
<evidence type="ECO:0000313" key="2">
    <source>
        <dbReference type="Proteomes" id="UP000198211"/>
    </source>
</evidence>
<organism evidence="1 2">
    <name type="scientific">Phytophthora megakarya</name>
    <dbReference type="NCBI Taxonomy" id="4795"/>
    <lineage>
        <taxon>Eukaryota</taxon>
        <taxon>Sar</taxon>
        <taxon>Stramenopiles</taxon>
        <taxon>Oomycota</taxon>
        <taxon>Peronosporomycetes</taxon>
        <taxon>Peronosporales</taxon>
        <taxon>Peronosporaceae</taxon>
        <taxon>Phytophthora</taxon>
    </lineage>
</organism>
<name>A0A225UTE3_9STRA</name>
<protein>
    <submittedName>
        <fullName evidence="1">Uncharacterized protein</fullName>
    </submittedName>
</protein>
<dbReference type="Proteomes" id="UP000198211">
    <property type="component" value="Unassembled WGS sequence"/>
</dbReference>
<dbReference type="OrthoDB" id="121194at2759"/>
<evidence type="ECO:0000313" key="1">
    <source>
        <dbReference type="EMBL" id="OWY96267.1"/>
    </source>
</evidence>